<evidence type="ECO:0000313" key="5">
    <source>
        <dbReference type="Proteomes" id="UP000015105"/>
    </source>
</evidence>
<evidence type="ECO:0000259" key="3">
    <source>
        <dbReference type="Pfam" id="PF08768"/>
    </source>
</evidence>
<dbReference type="InterPro" id="IPR012674">
    <property type="entry name" value="Calycin"/>
</dbReference>
<dbReference type="AlphaFoldDB" id="A0A453FDK5"/>
<dbReference type="SUPFAM" id="SSF50814">
    <property type="entry name" value="Lipocalins"/>
    <property type="match status" value="1"/>
</dbReference>
<keyword evidence="5" id="KW-1185">Reference proteome</keyword>
<comment type="catalytic activity">
    <reaction evidence="1">
        <text>peroxynitrite = nitrate</text>
        <dbReference type="Rhea" id="RHEA:63116"/>
        <dbReference type="ChEBI" id="CHEBI:17632"/>
        <dbReference type="ChEBI" id="CHEBI:25941"/>
    </reaction>
    <physiologicalReaction direction="left-to-right" evidence="1">
        <dbReference type="Rhea" id="RHEA:63117"/>
    </physiologicalReaction>
</comment>
<reference evidence="4" key="3">
    <citation type="journal article" date="2017" name="Nature">
        <title>Genome sequence of the progenitor of the wheat D genome Aegilops tauschii.</title>
        <authorList>
            <person name="Luo M.C."/>
            <person name="Gu Y.Q."/>
            <person name="Puiu D."/>
            <person name="Wang H."/>
            <person name="Twardziok S.O."/>
            <person name="Deal K.R."/>
            <person name="Huo N."/>
            <person name="Zhu T."/>
            <person name="Wang L."/>
            <person name="Wang Y."/>
            <person name="McGuire P.E."/>
            <person name="Liu S."/>
            <person name="Long H."/>
            <person name="Ramasamy R.K."/>
            <person name="Rodriguez J.C."/>
            <person name="Van S.L."/>
            <person name="Yuan L."/>
            <person name="Wang Z."/>
            <person name="Xia Z."/>
            <person name="Xiao L."/>
            <person name="Anderson O.D."/>
            <person name="Ouyang S."/>
            <person name="Liang Y."/>
            <person name="Zimin A.V."/>
            <person name="Pertea G."/>
            <person name="Qi P."/>
            <person name="Bennetzen J.L."/>
            <person name="Dai X."/>
            <person name="Dawson M.W."/>
            <person name="Muller H.G."/>
            <person name="Kugler K."/>
            <person name="Rivarola-Duarte L."/>
            <person name="Spannagl M."/>
            <person name="Mayer K.F.X."/>
            <person name="Lu F.H."/>
            <person name="Bevan M.W."/>
            <person name="Leroy P."/>
            <person name="Li P."/>
            <person name="You F.M."/>
            <person name="Sun Q."/>
            <person name="Liu Z."/>
            <person name="Lyons E."/>
            <person name="Wicker T."/>
            <person name="Salzberg S.L."/>
            <person name="Devos K.M."/>
            <person name="Dvorak J."/>
        </authorList>
    </citation>
    <scope>NUCLEOTIDE SEQUENCE [LARGE SCALE GENOMIC DNA]</scope>
    <source>
        <strain evidence="4">cv. AL8/78</strain>
    </source>
</reference>
<accession>A0A453FDK5</accession>
<reference evidence="5" key="2">
    <citation type="journal article" date="2017" name="Nat. Plants">
        <title>The Aegilops tauschii genome reveals multiple impacts of transposons.</title>
        <authorList>
            <person name="Zhao G."/>
            <person name="Zou C."/>
            <person name="Li K."/>
            <person name="Wang K."/>
            <person name="Li T."/>
            <person name="Gao L."/>
            <person name="Zhang X."/>
            <person name="Wang H."/>
            <person name="Yang Z."/>
            <person name="Liu X."/>
            <person name="Jiang W."/>
            <person name="Mao L."/>
            <person name="Kong X."/>
            <person name="Jiao Y."/>
            <person name="Jia J."/>
        </authorList>
    </citation>
    <scope>NUCLEOTIDE SEQUENCE [LARGE SCALE GENOMIC DNA]</scope>
    <source>
        <strain evidence="5">cv. AL8/78</strain>
    </source>
</reference>
<feature type="region of interest" description="Disordered" evidence="2">
    <location>
        <begin position="1"/>
        <end position="28"/>
    </location>
</feature>
<dbReference type="Pfam" id="PF08768">
    <property type="entry name" value="THAP4_heme-bd"/>
    <property type="match status" value="1"/>
</dbReference>
<name>A0A453FDK5_AEGTS</name>
<organism evidence="4 5">
    <name type="scientific">Aegilops tauschii subsp. strangulata</name>
    <name type="common">Goatgrass</name>
    <dbReference type="NCBI Taxonomy" id="200361"/>
    <lineage>
        <taxon>Eukaryota</taxon>
        <taxon>Viridiplantae</taxon>
        <taxon>Streptophyta</taxon>
        <taxon>Embryophyta</taxon>
        <taxon>Tracheophyta</taxon>
        <taxon>Spermatophyta</taxon>
        <taxon>Magnoliopsida</taxon>
        <taxon>Liliopsida</taxon>
        <taxon>Poales</taxon>
        <taxon>Poaceae</taxon>
        <taxon>BOP clade</taxon>
        <taxon>Pooideae</taxon>
        <taxon>Triticodae</taxon>
        <taxon>Triticeae</taxon>
        <taxon>Triticinae</taxon>
        <taxon>Aegilops</taxon>
    </lineage>
</organism>
<dbReference type="PANTHER" id="PTHR15854:SF4">
    <property type="entry name" value="PEROXYNITRITE ISOMERASE THAP4"/>
    <property type="match status" value="1"/>
</dbReference>
<dbReference type="InterPro" id="IPR045165">
    <property type="entry name" value="Nitrobindin"/>
</dbReference>
<evidence type="ECO:0000313" key="4">
    <source>
        <dbReference type="EnsemblPlants" id="AET3Gv20643700.4"/>
    </source>
</evidence>
<dbReference type="Proteomes" id="UP000015105">
    <property type="component" value="Chromosome 3D"/>
</dbReference>
<dbReference type="Gene3D" id="2.40.128.20">
    <property type="match status" value="1"/>
</dbReference>
<feature type="compositionally biased region" description="Basic residues" evidence="2">
    <location>
        <begin position="1"/>
        <end position="16"/>
    </location>
</feature>
<dbReference type="PANTHER" id="PTHR15854">
    <property type="entry name" value="THAP4 PROTEIN"/>
    <property type="match status" value="1"/>
</dbReference>
<sequence length="82" mass="9269">PRRLRRGGHRPEHRPHRGPETGSYDSEKKTVTLQSELIGNAAKVKQITRAFQVVDGELSYVVQMATITNSLQPHLKALLKRI</sequence>
<dbReference type="EnsemblPlants" id="AET3Gv20643700.4">
    <property type="protein sequence ID" value="AET3Gv20643700.4"/>
    <property type="gene ID" value="AET3Gv20643700"/>
</dbReference>
<reference evidence="4" key="5">
    <citation type="journal article" date="2021" name="G3 (Bethesda)">
        <title>Aegilops tauschii genome assembly Aet v5.0 features greater sequence contiguity and improved annotation.</title>
        <authorList>
            <person name="Wang L."/>
            <person name="Zhu T."/>
            <person name="Rodriguez J.C."/>
            <person name="Deal K.R."/>
            <person name="Dubcovsky J."/>
            <person name="McGuire P.E."/>
            <person name="Lux T."/>
            <person name="Spannagl M."/>
            <person name="Mayer K.F.X."/>
            <person name="Baldrich P."/>
            <person name="Meyers B.C."/>
            <person name="Huo N."/>
            <person name="Gu Y.Q."/>
            <person name="Zhou H."/>
            <person name="Devos K.M."/>
            <person name="Bennetzen J.L."/>
            <person name="Unver T."/>
            <person name="Budak H."/>
            <person name="Gulick P.J."/>
            <person name="Galiba G."/>
            <person name="Kalapos B."/>
            <person name="Nelson D.R."/>
            <person name="Li P."/>
            <person name="You F.M."/>
            <person name="Luo M.C."/>
            <person name="Dvorak J."/>
        </authorList>
    </citation>
    <scope>NUCLEOTIDE SEQUENCE [LARGE SCALE GENOMIC DNA]</scope>
    <source>
        <strain evidence="4">cv. AL8/78</strain>
    </source>
</reference>
<reference evidence="5" key="1">
    <citation type="journal article" date="2014" name="Science">
        <title>Ancient hybridizations among the ancestral genomes of bread wheat.</title>
        <authorList>
            <consortium name="International Wheat Genome Sequencing Consortium,"/>
            <person name="Marcussen T."/>
            <person name="Sandve S.R."/>
            <person name="Heier L."/>
            <person name="Spannagl M."/>
            <person name="Pfeifer M."/>
            <person name="Jakobsen K.S."/>
            <person name="Wulff B.B."/>
            <person name="Steuernagel B."/>
            <person name="Mayer K.F."/>
            <person name="Olsen O.A."/>
        </authorList>
    </citation>
    <scope>NUCLEOTIDE SEQUENCE [LARGE SCALE GENOMIC DNA]</scope>
    <source>
        <strain evidence="5">cv. AL8/78</strain>
    </source>
</reference>
<reference evidence="4" key="4">
    <citation type="submission" date="2019-03" db="UniProtKB">
        <authorList>
            <consortium name="EnsemblPlants"/>
        </authorList>
    </citation>
    <scope>IDENTIFICATION</scope>
</reference>
<protein>
    <recommendedName>
        <fullName evidence="3">THAP4-like heme-binding domain-containing protein</fullName>
    </recommendedName>
</protein>
<evidence type="ECO:0000256" key="1">
    <source>
        <dbReference type="ARBA" id="ARBA00036993"/>
    </source>
</evidence>
<evidence type="ECO:0000256" key="2">
    <source>
        <dbReference type="SAM" id="MobiDB-lite"/>
    </source>
</evidence>
<dbReference type="InterPro" id="IPR014878">
    <property type="entry name" value="THAP4-like_heme-bd"/>
</dbReference>
<feature type="domain" description="THAP4-like heme-binding" evidence="3">
    <location>
        <begin position="21"/>
        <end position="81"/>
    </location>
</feature>
<dbReference type="Gramene" id="AET3Gv20643700.4">
    <property type="protein sequence ID" value="AET3Gv20643700.4"/>
    <property type="gene ID" value="AET3Gv20643700"/>
</dbReference>
<proteinExistence type="predicted"/>